<dbReference type="PANTHER" id="PTHR48022:SF31">
    <property type="entry name" value="HEXOSE TRANSPORTER"/>
    <property type="match status" value="1"/>
</dbReference>
<proteinExistence type="inferred from homology"/>
<feature type="transmembrane region" description="Helical" evidence="7">
    <location>
        <begin position="150"/>
        <end position="171"/>
    </location>
</feature>
<keyword evidence="6 7" id="KW-0472">Membrane</keyword>
<dbReference type="SUPFAM" id="SSF103473">
    <property type="entry name" value="MFS general substrate transporter"/>
    <property type="match status" value="1"/>
</dbReference>
<reference evidence="9 10" key="1">
    <citation type="journal article" date="2018" name="BMC Genomics">
        <title>Genomic evidence for intraspecific hybridization in a clonal and extremely halotolerant yeast.</title>
        <authorList>
            <person name="Gostincar C."/>
            <person name="Stajich J.E."/>
            <person name="Zupancic J."/>
            <person name="Zalar P."/>
            <person name="Gunde-Cimerman N."/>
        </authorList>
    </citation>
    <scope>NUCLEOTIDE SEQUENCE [LARGE SCALE GENOMIC DNA]</scope>
    <source>
        <strain evidence="9 10">EXF-151</strain>
    </source>
</reference>
<evidence type="ECO:0000256" key="5">
    <source>
        <dbReference type="ARBA" id="ARBA00022989"/>
    </source>
</evidence>
<dbReference type="AlphaFoldDB" id="A0A3M7BVA4"/>
<dbReference type="OrthoDB" id="6133115at2759"/>
<dbReference type="InterPro" id="IPR005829">
    <property type="entry name" value="Sugar_transporter_CS"/>
</dbReference>
<feature type="transmembrane region" description="Helical" evidence="7">
    <location>
        <begin position="183"/>
        <end position="202"/>
    </location>
</feature>
<evidence type="ECO:0000256" key="1">
    <source>
        <dbReference type="ARBA" id="ARBA00004141"/>
    </source>
</evidence>
<feature type="transmembrane region" description="Helical" evidence="7">
    <location>
        <begin position="116"/>
        <end position="138"/>
    </location>
</feature>
<feature type="transmembrane region" description="Helical" evidence="7">
    <location>
        <begin position="273"/>
        <end position="295"/>
    </location>
</feature>
<dbReference type="PANTHER" id="PTHR48022">
    <property type="entry name" value="PLASTIDIC GLUCOSE TRANSPORTER 4"/>
    <property type="match status" value="1"/>
</dbReference>
<comment type="caution">
    <text evidence="9">The sequence shown here is derived from an EMBL/GenBank/DDBJ whole genome shotgun (WGS) entry which is preliminary data.</text>
</comment>
<evidence type="ECO:0000256" key="2">
    <source>
        <dbReference type="ARBA" id="ARBA00010992"/>
    </source>
</evidence>
<dbReference type="InterPro" id="IPR050360">
    <property type="entry name" value="MFS_Sugar_Transporters"/>
</dbReference>
<dbReference type="FunFam" id="1.20.1250.20:FF:000134">
    <property type="entry name" value="MFS sugar transporter protein"/>
    <property type="match status" value="1"/>
</dbReference>
<dbReference type="Pfam" id="PF00083">
    <property type="entry name" value="Sugar_tr"/>
    <property type="match status" value="1"/>
</dbReference>
<dbReference type="GO" id="GO:0016020">
    <property type="term" value="C:membrane"/>
    <property type="evidence" value="ECO:0007669"/>
    <property type="project" value="UniProtKB-SubCell"/>
</dbReference>
<protein>
    <recommendedName>
        <fullName evidence="8">Major facilitator superfamily (MFS) profile domain-containing protein</fullName>
    </recommendedName>
</protein>
<keyword evidence="3" id="KW-0813">Transport</keyword>
<keyword evidence="5 7" id="KW-1133">Transmembrane helix</keyword>
<dbReference type="EMBL" id="QWIN01001136">
    <property type="protein sequence ID" value="RMY43765.1"/>
    <property type="molecule type" value="Genomic_DNA"/>
</dbReference>
<evidence type="ECO:0000259" key="8">
    <source>
        <dbReference type="PROSITE" id="PS50850"/>
    </source>
</evidence>
<dbReference type="Proteomes" id="UP000270230">
    <property type="component" value="Unassembled WGS sequence"/>
</dbReference>
<feature type="transmembrane region" description="Helical" evidence="7">
    <location>
        <begin position="371"/>
        <end position="390"/>
    </location>
</feature>
<feature type="transmembrane region" description="Helical" evidence="7">
    <location>
        <begin position="315"/>
        <end position="332"/>
    </location>
</feature>
<evidence type="ECO:0000256" key="7">
    <source>
        <dbReference type="SAM" id="Phobius"/>
    </source>
</evidence>
<keyword evidence="4 7" id="KW-0812">Transmembrane</keyword>
<comment type="similarity">
    <text evidence="2">Belongs to the major facilitator superfamily. Sugar transporter (TC 2.A.1.1) family.</text>
</comment>
<dbReference type="PROSITE" id="PS00216">
    <property type="entry name" value="SUGAR_TRANSPORT_1"/>
    <property type="match status" value="1"/>
</dbReference>
<dbReference type="VEuPathDB" id="FungiDB:BTJ68_15086"/>
<comment type="subcellular location">
    <subcellularLocation>
        <location evidence="1">Membrane</location>
        <topology evidence="1">Multi-pass membrane protein</topology>
    </subcellularLocation>
</comment>
<dbReference type="InterPro" id="IPR005828">
    <property type="entry name" value="MFS_sugar_transport-like"/>
</dbReference>
<sequence length="507" mass="54998">MSTFERHHVSRLIPSNVPLLTALLVAVAVTNSATLGYDSNVMNGLLILPSYTEYFHLTTATTGLNNAAMWMGGLLASPFMQLVPDMLGRKAAIVVATAITAVGIILQAAAQHIGMFLVARIIVGIGTAINNVSAPALLGELLPSRSRTRVLGLFFSCYYVGGLLSAIVNYGSQSIESTWAWRLPSLLQLIPSVLAVLLVPFVPESPRWLLVKGKKEQAIEVLAIMAGARDSSGLEQAADSAESIRMVIGKEAEEYPSNPWKELVSGKANLKRLFILVTFGTMINTCGNFIISTYLSKILDQAGITETYVQTQVNVIIQCWSFAIAVLGSFMLDIIGRRLQLLGSQCGMVVTLFLMGGLIKKYGESEKTSAIYGTIAVIFLFQACYAFSITPMTSSYPTEICQYKLRATGITLFRFFDSGFGLMGSFAMSYAMDDLGWKFYFINGSWIVAFIGVVYFTFVETKGLQLEEIALKFGDMPVLEAVDVGVELSDSPSKIGVTETIKHGSAS</sequence>
<evidence type="ECO:0000313" key="10">
    <source>
        <dbReference type="Proteomes" id="UP000270230"/>
    </source>
</evidence>
<feature type="domain" description="Major facilitator superfamily (MFS) profile" evidence="8">
    <location>
        <begin position="24"/>
        <end position="462"/>
    </location>
</feature>
<dbReference type="InterPro" id="IPR020846">
    <property type="entry name" value="MFS_dom"/>
</dbReference>
<organism evidence="9 10">
    <name type="scientific">Hortaea werneckii</name>
    <name type="common">Black yeast</name>
    <name type="synonym">Cladosporium werneckii</name>
    <dbReference type="NCBI Taxonomy" id="91943"/>
    <lineage>
        <taxon>Eukaryota</taxon>
        <taxon>Fungi</taxon>
        <taxon>Dikarya</taxon>
        <taxon>Ascomycota</taxon>
        <taxon>Pezizomycotina</taxon>
        <taxon>Dothideomycetes</taxon>
        <taxon>Dothideomycetidae</taxon>
        <taxon>Mycosphaerellales</taxon>
        <taxon>Teratosphaeriaceae</taxon>
        <taxon>Hortaea</taxon>
    </lineage>
</organism>
<gene>
    <name evidence="9" type="ORF">D0865_11015</name>
</gene>
<dbReference type="Gene3D" id="1.20.1250.20">
    <property type="entry name" value="MFS general substrate transporter like domains"/>
    <property type="match status" value="1"/>
</dbReference>
<dbReference type="PROSITE" id="PS50850">
    <property type="entry name" value="MFS"/>
    <property type="match status" value="1"/>
</dbReference>
<feature type="transmembrane region" description="Helical" evidence="7">
    <location>
        <begin position="411"/>
        <end position="431"/>
    </location>
</feature>
<feature type="transmembrane region" description="Helical" evidence="7">
    <location>
        <begin position="437"/>
        <end position="458"/>
    </location>
</feature>
<dbReference type="InterPro" id="IPR036259">
    <property type="entry name" value="MFS_trans_sf"/>
</dbReference>
<feature type="transmembrane region" description="Helical" evidence="7">
    <location>
        <begin position="12"/>
        <end position="34"/>
    </location>
</feature>
<evidence type="ECO:0000256" key="6">
    <source>
        <dbReference type="ARBA" id="ARBA00023136"/>
    </source>
</evidence>
<feature type="transmembrane region" description="Helical" evidence="7">
    <location>
        <begin position="91"/>
        <end position="110"/>
    </location>
</feature>
<feature type="transmembrane region" description="Helical" evidence="7">
    <location>
        <begin position="339"/>
        <end position="359"/>
    </location>
</feature>
<name>A0A3M7BVA4_HORWE</name>
<evidence type="ECO:0000313" key="9">
    <source>
        <dbReference type="EMBL" id="RMY43765.1"/>
    </source>
</evidence>
<dbReference type="GO" id="GO:0005351">
    <property type="term" value="F:carbohydrate:proton symporter activity"/>
    <property type="evidence" value="ECO:0007669"/>
    <property type="project" value="TreeGrafter"/>
</dbReference>
<accession>A0A3M7BVA4</accession>
<evidence type="ECO:0000256" key="4">
    <source>
        <dbReference type="ARBA" id="ARBA00022692"/>
    </source>
</evidence>
<evidence type="ECO:0000256" key="3">
    <source>
        <dbReference type="ARBA" id="ARBA00022448"/>
    </source>
</evidence>
<feature type="transmembrane region" description="Helical" evidence="7">
    <location>
        <begin position="54"/>
        <end position="79"/>
    </location>
</feature>